<dbReference type="AlphaFoldDB" id="X1DGS6"/>
<accession>X1DGS6</accession>
<gene>
    <name evidence="1" type="ORF">S01H4_55603</name>
</gene>
<evidence type="ECO:0000313" key="1">
    <source>
        <dbReference type="EMBL" id="GAH07475.1"/>
    </source>
</evidence>
<reference evidence="1" key="1">
    <citation type="journal article" date="2014" name="Front. Microbiol.">
        <title>High frequency of phylogenetically diverse reductive dehalogenase-homologous genes in deep subseafloor sedimentary metagenomes.</title>
        <authorList>
            <person name="Kawai M."/>
            <person name="Futagami T."/>
            <person name="Toyoda A."/>
            <person name="Takaki Y."/>
            <person name="Nishi S."/>
            <person name="Hori S."/>
            <person name="Arai W."/>
            <person name="Tsubouchi T."/>
            <person name="Morono Y."/>
            <person name="Uchiyama I."/>
            <person name="Ito T."/>
            <person name="Fujiyama A."/>
            <person name="Inagaki F."/>
            <person name="Takami H."/>
        </authorList>
    </citation>
    <scope>NUCLEOTIDE SEQUENCE</scope>
    <source>
        <strain evidence="1">Expedition CK06-06</strain>
    </source>
</reference>
<sequence>MSNERLFESILEAYALFLPLANSITTPSIKHIEGR</sequence>
<feature type="non-terminal residue" evidence="1">
    <location>
        <position position="35"/>
    </location>
</feature>
<comment type="caution">
    <text evidence="1">The sequence shown here is derived from an EMBL/GenBank/DDBJ whole genome shotgun (WGS) entry which is preliminary data.</text>
</comment>
<proteinExistence type="predicted"/>
<dbReference type="EMBL" id="BART01032108">
    <property type="protein sequence ID" value="GAH07475.1"/>
    <property type="molecule type" value="Genomic_DNA"/>
</dbReference>
<name>X1DGS6_9ZZZZ</name>
<organism evidence="1">
    <name type="scientific">marine sediment metagenome</name>
    <dbReference type="NCBI Taxonomy" id="412755"/>
    <lineage>
        <taxon>unclassified sequences</taxon>
        <taxon>metagenomes</taxon>
        <taxon>ecological metagenomes</taxon>
    </lineage>
</organism>
<protein>
    <submittedName>
        <fullName evidence="1">Uncharacterized protein</fullName>
    </submittedName>
</protein>